<protein>
    <submittedName>
        <fullName evidence="3">PH (Pleckstrin Homology) domain-containing protein</fullName>
    </submittedName>
</protein>
<dbReference type="AlphaFoldDB" id="A0A3N1ZS92"/>
<dbReference type="Pfam" id="PF03703">
    <property type="entry name" value="bPH_2"/>
    <property type="match status" value="1"/>
</dbReference>
<dbReference type="InterPro" id="IPR005182">
    <property type="entry name" value="YdbS-like_PH"/>
</dbReference>
<keyword evidence="1" id="KW-0812">Transmembrane</keyword>
<feature type="transmembrane region" description="Helical" evidence="1">
    <location>
        <begin position="42"/>
        <end position="64"/>
    </location>
</feature>
<gene>
    <name evidence="3" type="ORF">EDD41_0921</name>
</gene>
<dbReference type="PANTHER" id="PTHR37938:SF1">
    <property type="entry name" value="BLL0215 PROTEIN"/>
    <property type="match status" value="1"/>
</dbReference>
<keyword evidence="1" id="KW-1133">Transmembrane helix</keyword>
<evidence type="ECO:0000313" key="4">
    <source>
        <dbReference type="Proteomes" id="UP000275749"/>
    </source>
</evidence>
<accession>A0A3N1ZS92</accession>
<evidence type="ECO:0000259" key="2">
    <source>
        <dbReference type="Pfam" id="PF03703"/>
    </source>
</evidence>
<comment type="caution">
    <text evidence="3">The sequence shown here is derived from an EMBL/GenBank/DDBJ whole genome shotgun (WGS) entry which is preliminary data.</text>
</comment>
<reference evidence="3 4" key="1">
    <citation type="submission" date="2018-11" db="EMBL/GenBank/DDBJ databases">
        <title>Sequencing the genomes of 1000 actinobacteria strains.</title>
        <authorList>
            <person name="Klenk H.-P."/>
        </authorList>
    </citation>
    <scope>NUCLEOTIDE SEQUENCE [LARGE SCALE GENOMIC DNA]</scope>
    <source>
        <strain evidence="3 4">DSM 10546</strain>
    </source>
</reference>
<dbReference type="PANTHER" id="PTHR37938">
    <property type="entry name" value="BLL0215 PROTEIN"/>
    <property type="match status" value="1"/>
</dbReference>
<evidence type="ECO:0000313" key="3">
    <source>
        <dbReference type="EMBL" id="ROR53750.1"/>
    </source>
</evidence>
<proteinExistence type="predicted"/>
<dbReference type="EMBL" id="RKHG01000001">
    <property type="protein sequence ID" value="ROR53750.1"/>
    <property type="molecule type" value="Genomic_DNA"/>
</dbReference>
<feature type="domain" description="YdbS-like PH" evidence="2">
    <location>
        <begin position="63"/>
        <end position="134"/>
    </location>
</feature>
<name>A0A3N1ZS92_9ACTN</name>
<dbReference type="Proteomes" id="UP000275749">
    <property type="component" value="Unassembled WGS sequence"/>
</dbReference>
<keyword evidence="1" id="KW-0472">Membrane</keyword>
<organism evidence="3 4">
    <name type="scientific">Luteococcus japonicus</name>
    <dbReference type="NCBI Taxonomy" id="33984"/>
    <lineage>
        <taxon>Bacteria</taxon>
        <taxon>Bacillati</taxon>
        <taxon>Actinomycetota</taxon>
        <taxon>Actinomycetes</taxon>
        <taxon>Propionibacteriales</taxon>
        <taxon>Propionibacteriaceae</taxon>
        <taxon>Luteococcus</taxon>
    </lineage>
</organism>
<sequence length="164" mass="17956">MRQMHTHVKALILPVLVLVLLAVGLGAGLAKMPPEAEPWGSWAALGLVGVLLIVGVLLPVLRWLSNTWTLTNRRIIHRQGIITRTSHDLPLTRINDIASERGLLDRMLGCGSLKLTTAAEDPVYLRDIPDVEHVHVMLSELLFGAPALGTVRSADDWVNEELAD</sequence>
<evidence type="ECO:0000256" key="1">
    <source>
        <dbReference type="SAM" id="Phobius"/>
    </source>
</evidence>